<dbReference type="AlphaFoldDB" id="G5AGL0"/>
<keyword evidence="2" id="KW-1185">Reference proteome</keyword>
<sequence>KLRTQAQNLKTEVRVLREQVQKLEFQLQMISPRIIENTTPWNVVAEYFRLFRFVLTASACVYETRMHRDFLRNTMAPGVIIDDDQGVKTMLERWSARVDFAAEL</sequence>
<evidence type="ECO:0000313" key="1">
    <source>
        <dbReference type="EMBL" id="EGZ05290.1"/>
    </source>
</evidence>
<accession>G5AGL0</accession>
<reference evidence="1 2" key="1">
    <citation type="journal article" date="2006" name="Science">
        <title>Phytophthora genome sequences uncover evolutionary origins and mechanisms of pathogenesis.</title>
        <authorList>
            <person name="Tyler B.M."/>
            <person name="Tripathy S."/>
            <person name="Zhang X."/>
            <person name="Dehal P."/>
            <person name="Jiang R.H."/>
            <person name="Aerts A."/>
            <person name="Arredondo F.D."/>
            <person name="Baxter L."/>
            <person name="Bensasson D."/>
            <person name="Beynon J.L."/>
            <person name="Chapman J."/>
            <person name="Damasceno C.M."/>
            <person name="Dorrance A.E."/>
            <person name="Dou D."/>
            <person name="Dickerman A.W."/>
            <person name="Dubchak I.L."/>
            <person name="Garbelotto M."/>
            <person name="Gijzen M."/>
            <person name="Gordon S.G."/>
            <person name="Govers F."/>
            <person name="Grunwald N.J."/>
            <person name="Huang W."/>
            <person name="Ivors K.L."/>
            <person name="Jones R.W."/>
            <person name="Kamoun S."/>
            <person name="Krampis K."/>
            <person name="Lamour K.H."/>
            <person name="Lee M.K."/>
            <person name="McDonald W.H."/>
            <person name="Medina M."/>
            <person name="Meijer H.J."/>
            <person name="Nordberg E.K."/>
            <person name="Maclean D.J."/>
            <person name="Ospina-Giraldo M.D."/>
            <person name="Morris P.F."/>
            <person name="Phuntumart V."/>
            <person name="Putnam N.H."/>
            <person name="Rash S."/>
            <person name="Rose J.K."/>
            <person name="Sakihama Y."/>
            <person name="Salamov A.A."/>
            <person name="Savidor A."/>
            <person name="Scheuring C.F."/>
            <person name="Smith B.M."/>
            <person name="Sobral B.W."/>
            <person name="Terry A."/>
            <person name="Torto-Alalibo T.A."/>
            <person name="Win J."/>
            <person name="Xu Z."/>
            <person name="Zhang H."/>
            <person name="Grigoriev I.V."/>
            <person name="Rokhsar D.S."/>
            <person name="Boore J.L."/>
        </authorList>
    </citation>
    <scope>NUCLEOTIDE SEQUENCE [LARGE SCALE GENOMIC DNA]</scope>
    <source>
        <strain evidence="1 2">P6497</strain>
    </source>
</reference>
<dbReference type="InParanoid" id="G5AGL0"/>
<dbReference type="Proteomes" id="UP000002640">
    <property type="component" value="Unassembled WGS sequence"/>
</dbReference>
<dbReference type="GeneID" id="20661998"/>
<dbReference type="EMBL" id="JH159167">
    <property type="protein sequence ID" value="EGZ05290.1"/>
    <property type="molecule type" value="Genomic_DNA"/>
</dbReference>
<protein>
    <recommendedName>
        <fullName evidence="3">BZIP transcription factor</fullName>
    </recommendedName>
</protein>
<organism evidence="1 2">
    <name type="scientific">Phytophthora sojae (strain P6497)</name>
    <name type="common">Soybean stem and root rot agent</name>
    <name type="synonym">Phytophthora megasperma f. sp. glycines</name>
    <dbReference type="NCBI Taxonomy" id="1094619"/>
    <lineage>
        <taxon>Eukaryota</taxon>
        <taxon>Sar</taxon>
        <taxon>Stramenopiles</taxon>
        <taxon>Oomycota</taxon>
        <taxon>Peronosporomycetes</taxon>
        <taxon>Peronosporales</taxon>
        <taxon>Peronosporaceae</taxon>
        <taxon>Phytophthora</taxon>
    </lineage>
</organism>
<evidence type="ECO:0000313" key="2">
    <source>
        <dbReference type="Proteomes" id="UP000002640"/>
    </source>
</evidence>
<feature type="non-terminal residue" evidence="1">
    <location>
        <position position="1"/>
    </location>
</feature>
<name>G5AGL0_PHYSP</name>
<evidence type="ECO:0008006" key="3">
    <source>
        <dbReference type="Google" id="ProtNLM"/>
    </source>
</evidence>
<proteinExistence type="predicted"/>
<gene>
    <name evidence="1" type="ORF">PHYSODRAFT_534402</name>
</gene>
<dbReference type="KEGG" id="psoj:PHYSODRAFT_534402"/>
<dbReference type="RefSeq" id="XP_009539211.1">
    <property type="nucleotide sequence ID" value="XM_009540916.1"/>
</dbReference>